<reference evidence="4 5" key="2">
    <citation type="submission" date="2018-03" db="EMBL/GenBank/DDBJ databases">
        <authorList>
            <person name="Keele B.F."/>
        </authorList>
    </citation>
    <scope>NUCLEOTIDE SEQUENCE [LARGE SCALE GENOMIC DNA]</scope>
    <source>
        <strain evidence="4 5">D13</strain>
    </source>
</reference>
<dbReference type="Gene3D" id="3.40.50.1460">
    <property type="match status" value="1"/>
</dbReference>
<feature type="region of interest" description="Disordered" evidence="2">
    <location>
        <begin position="47"/>
        <end position="85"/>
    </location>
</feature>
<dbReference type="GO" id="GO:0006508">
    <property type="term" value="P:proteolysis"/>
    <property type="evidence" value="ECO:0007669"/>
    <property type="project" value="InterPro"/>
</dbReference>
<evidence type="ECO:0000313" key="4">
    <source>
        <dbReference type="EMBL" id="AVP97463.1"/>
    </source>
</evidence>
<dbReference type="SUPFAM" id="SSF52129">
    <property type="entry name" value="Caspase-like"/>
    <property type="match status" value="1"/>
</dbReference>
<keyword evidence="1" id="KW-0732">Signal</keyword>
<name>A0A2P1PRJ1_9GAMM</name>
<dbReference type="EMBL" id="CP027860">
    <property type="protein sequence ID" value="AVP97463.1"/>
    <property type="molecule type" value="Genomic_DNA"/>
</dbReference>
<proteinExistence type="predicted"/>
<dbReference type="Pfam" id="PF01364">
    <property type="entry name" value="Peptidase_C25"/>
    <property type="match status" value="1"/>
</dbReference>
<evidence type="ECO:0000256" key="1">
    <source>
        <dbReference type="ARBA" id="ARBA00022729"/>
    </source>
</evidence>
<feature type="region of interest" description="Disordered" evidence="2">
    <location>
        <begin position="1"/>
        <end position="23"/>
    </location>
</feature>
<dbReference type="InterPro" id="IPR001769">
    <property type="entry name" value="Gingipain"/>
</dbReference>
<dbReference type="InterPro" id="IPR029031">
    <property type="entry name" value="Gingipain_N_sf"/>
</dbReference>
<evidence type="ECO:0000313" key="5">
    <source>
        <dbReference type="Proteomes" id="UP000241074"/>
    </source>
</evidence>
<dbReference type="Proteomes" id="UP000241074">
    <property type="component" value="Chromosome"/>
</dbReference>
<keyword evidence="5" id="KW-1185">Reference proteome</keyword>
<evidence type="ECO:0000259" key="3">
    <source>
        <dbReference type="Pfam" id="PF01364"/>
    </source>
</evidence>
<dbReference type="InterPro" id="IPR029030">
    <property type="entry name" value="Caspase-like_dom_sf"/>
</dbReference>
<sequence length="971" mass="102059">MLANGAQGPTPDNDGAGGGGAGGTIIIRDNQSLTTSDASAIAISANGANGTNAWPTSDPGGATTGNRHGPGGGGGGGRILRGPSMATGTRSVALGAAGTTTTDLSTYGAGPGTIGTDAEFSTTPPGMRPGFECAPLPVTLAHVDVRQDGGAIAAIWHTASEYQSVGFRWFGDSAATLPLDATLTPSERGNSTEPTAYQSRLTPSGSGQYWLAEFDIRGNRTMHGPYQLNQVVGAVPVAAQIDWRNVRQSLQTDAPAGTNASAAKAFVTERGFQRIRFEDLLAAGVDLSGAPIAAVAVVRGDQPIARRVVSTDAVFGPGDQIEFFGEPRQSLYGREAVYRIEVAPERALEINTDASVPGTSMPAWAWQESIYAPEKAYNFASPTADPWYADRLLAHQGVPASKDVTLNLSAVADVSISAHLSVDLTGATNHIGQPPDHDVRLRVGGVAVQQVSADGLIPINLTHDLPLSPDQSSIAVGIDATGATPYPFDVMNLDAVRLNYPRLAVAGSGRWFAESVQFGAVANDPATAPPEPTVLPLLADGFETSAVTTVPPSLKVRGLDASDAVAYLRRRGNWYWLPEVRLAPESGTWNAFVPGVRTGDAVYIGTEQGFAKPRLAPAAATVNLERGQAEYLVISHALFMDGLAPLIQRRQAQGLTTDIVDVANLYDQYGLGEPDPEAIRRYIAKAIISRGTRYVLLVGGDTYDYRNDLGVGSVSFVPSLYRATSDIVRFAPLDSALADSDGDGVPDVPIGRLPVRTTAELQVLVDKILLTEITVHPTHEMYLVSGGSDAGVSFAAMNDEFADNLSSDWTRNRAAIDELGLASVRGDLLARWRQNPSSISFVGHSAPGQWTYDPLFTNADVQQLAGSAAVPLVLQWGCWNTYYVSPSANSLAQTLLLQGPHGAAAVFGAAALTDISGHRRLGPEAFARLQSGLRIGDIIQAARLSLANQGLNLIEPMQGSNLLGDPAMILP</sequence>
<dbReference type="AlphaFoldDB" id="A0A2P1PRJ1"/>
<feature type="compositionally biased region" description="Gly residues" evidence="2">
    <location>
        <begin position="68"/>
        <end position="79"/>
    </location>
</feature>
<dbReference type="GO" id="GO:0008234">
    <property type="term" value="F:cysteine-type peptidase activity"/>
    <property type="evidence" value="ECO:0007669"/>
    <property type="project" value="InterPro"/>
</dbReference>
<organism evidence="4 5">
    <name type="scientific">Ahniella affigens</name>
    <dbReference type="NCBI Taxonomy" id="2021234"/>
    <lineage>
        <taxon>Bacteria</taxon>
        <taxon>Pseudomonadati</taxon>
        <taxon>Pseudomonadota</taxon>
        <taxon>Gammaproteobacteria</taxon>
        <taxon>Lysobacterales</taxon>
        <taxon>Rhodanobacteraceae</taxon>
        <taxon>Ahniella</taxon>
    </lineage>
</organism>
<feature type="domain" description="Gingipain" evidence="3">
    <location>
        <begin position="631"/>
        <end position="968"/>
    </location>
</feature>
<gene>
    <name evidence="4" type="ORF">C7S18_09750</name>
</gene>
<reference evidence="4 5" key="1">
    <citation type="submission" date="2018-03" db="EMBL/GenBank/DDBJ databases">
        <title>Ahniella affigens gen. nov., sp. nov., a gammaproteobacterium isolated from sandy soil near a stream.</title>
        <authorList>
            <person name="Ko Y."/>
            <person name="Kim J.-H."/>
        </authorList>
    </citation>
    <scope>NUCLEOTIDE SEQUENCE [LARGE SCALE GENOMIC DNA]</scope>
    <source>
        <strain evidence="4 5">D13</strain>
    </source>
</reference>
<dbReference type="KEGG" id="xba:C7S18_09750"/>
<evidence type="ECO:0000256" key="2">
    <source>
        <dbReference type="SAM" id="MobiDB-lite"/>
    </source>
</evidence>
<accession>A0A2P1PRJ1</accession>
<dbReference type="Gene3D" id="3.40.50.10390">
    <property type="entry name" value="Gingipain r, domain 1"/>
    <property type="match status" value="1"/>
</dbReference>
<protein>
    <recommendedName>
        <fullName evidence="3">Gingipain domain-containing protein</fullName>
    </recommendedName>
</protein>